<organism evidence="2 3">
    <name type="scientific">Kordia periserrulae</name>
    <dbReference type="NCBI Taxonomy" id="701523"/>
    <lineage>
        <taxon>Bacteria</taxon>
        <taxon>Pseudomonadati</taxon>
        <taxon>Bacteroidota</taxon>
        <taxon>Flavobacteriia</taxon>
        <taxon>Flavobacteriales</taxon>
        <taxon>Flavobacteriaceae</taxon>
        <taxon>Kordia</taxon>
    </lineage>
</organism>
<name>A0A2T6C6P4_9FLAO</name>
<keyword evidence="1" id="KW-0812">Transmembrane</keyword>
<dbReference type="EMBL" id="QBKT01000001">
    <property type="protein sequence ID" value="PTX63967.1"/>
    <property type="molecule type" value="Genomic_DNA"/>
</dbReference>
<gene>
    <name evidence="2" type="ORF">C8N46_101577</name>
</gene>
<evidence type="ECO:0000256" key="1">
    <source>
        <dbReference type="SAM" id="Phobius"/>
    </source>
</evidence>
<dbReference type="RefSeq" id="WP_108113323.1">
    <property type="nucleotide sequence ID" value="NZ_QBKT01000001.1"/>
</dbReference>
<keyword evidence="3" id="KW-1185">Reference proteome</keyword>
<accession>A0A2T6C6P4</accession>
<keyword evidence="1" id="KW-1133">Transmembrane helix</keyword>
<sequence length="133" mass="15290">MSGTTKNTIQKILLVALSAMAVSIVCISFLSDRENKEKSKYLKNEKSLVEEELREIIKNYDHLTKEHVTNSTELLLEKKKAEVLLDNIAHTTLDYESLTDYRKKMIELRKSNLQIQRKLHSSMSSGSINTSFK</sequence>
<dbReference type="Proteomes" id="UP000244090">
    <property type="component" value="Unassembled WGS sequence"/>
</dbReference>
<evidence type="ECO:0000313" key="3">
    <source>
        <dbReference type="Proteomes" id="UP000244090"/>
    </source>
</evidence>
<evidence type="ECO:0000313" key="2">
    <source>
        <dbReference type="EMBL" id="PTX63967.1"/>
    </source>
</evidence>
<proteinExistence type="predicted"/>
<keyword evidence="1" id="KW-0472">Membrane</keyword>
<comment type="caution">
    <text evidence="2">The sequence shown here is derived from an EMBL/GenBank/DDBJ whole genome shotgun (WGS) entry which is preliminary data.</text>
</comment>
<dbReference type="AlphaFoldDB" id="A0A2T6C6P4"/>
<feature type="transmembrane region" description="Helical" evidence="1">
    <location>
        <begin position="12"/>
        <end position="30"/>
    </location>
</feature>
<reference evidence="2 3" key="1">
    <citation type="submission" date="2018-04" db="EMBL/GenBank/DDBJ databases">
        <title>Genomic Encyclopedia of Archaeal and Bacterial Type Strains, Phase II (KMG-II): from individual species to whole genera.</title>
        <authorList>
            <person name="Goeker M."/>
        </authorList>
    </citation>
    <scope>NUCLEOTIDE SEQUENCE [LARGE SCALE GENOMIC DNA]</scope>
    <source>
        <strain evidence="2 3">DSM 25731</strain>
    </source>
</reference>
<dbReference type="OrthoDB" id="1115172at2"/>
<protein>
    <submittedName>
        <fullName evidence="2">Uncharacterized protein</fullName>
    </submittedName>
</protein>